<evidence type="ECO:0000313" key="2">
    <source>
        <dbReference type="Proteomes" id="UP000216063"/>
    </source>
</evidence>
<dbReference type="AlphaFoldDB" id="A0A255DDP1"/>
<dbReference type="Proteomes" id="UP000216063">
    <property type="component" value="Unassembled WGS sequence"/>
</dbReference>
<gene>
    <name evidence="1" type="ORF">CG716_18370</name>
</gene>
<evidence type="ECO:0000313" key="1">
    <source>
        <dbReference type="EMBL" id="OYN77496.1"/>
    </source>
</evidence>
<name>A0A255DDP1_9MYCO</name>
<organism evidence="1 2">
    <name type="scientific">Mycolicibacterium sphagni</name>
    <dbReference type="NCBI Taxonomy" id="1786"/>
    <lineage>
        <taxon>Bacteria</taxon>
        <taxon>Bacillati</taxon>
        <taxon>Actinomycetota</taxon>
        <taxon>Actinomycetes</taxon>
        <taxon>Mycobacteriales</taxon>
        <taxon>Mycobacteriaceae</taxon>
        <taxon>Mycolicibacterium</taxon>
    </lineage>
</organism>
<accession>A0A255DDP1</accession>
<reference evidence="1 2" key="1">
    <citation type="submission" date="2017-07" db="EMBL/GenBank/DDBJ databases">
        <title>The new phylogeny of genus Mycobacterium.</title>
        <authorList>
            <person name="Tortoli E."/>
            <person name="Trovato A."/>
            <person name="Cirillo D.M."/>
        </authorList>
    </citation>
    <scope>NUCLEOTIDE SEQUENCE [LARGE SCALE GENOMIC DNA]</scope>
    <source>
        <strain evidence="1 2">ATCC 33027</strain>
    </source>
</reference>
<proteinExistence type="predicted"/>
<dbReference type="EMBL" id="NOZR01000016">
    <property type="protein sequence ID" value="OYN77496.1"/>
    <property type="molecule type" value="Genomic_DNA"/>
</dbReference>
<protein>
    <submittedName>
        <fullName evidence="1">Uncharacterized protein</fullName>
    </submittedName>
</protein>
<comment type="caution">
    <text evidence="1">The sequence shown here is derived from an EMBL/GenBank/DDBJ whole genome shotgun (WGS) entry which is preliminary data.</text>
</comment>
<keyword evidence="2" id="KW-1185">Reference proteome</keyword>
<sequence>MWAIENATNALTRNCSWSTAATTRVAATSTVDTGDAASTRCRVDSVWFVTNCLLDGIDRSEARNPMVNVGRA</sequence>